<feature type="domain" description="HTH lysR-type" evidence="5">
    <location>
        <begin position="13"/>
        <end position="70"/>
    </location>
</feature>
<evidence type="ECO:0000259" key="5">
    <source>
        <dbReference type="PROSITE" id="PS50931"/>
    </source>
</evidence>
<dbReference type="Proteomes" id="UP001352223">
    <property type="component" value="Unassembled WGS sequence"/>
</dbReference>
<name>A0ABU6C2N0_9ACTN</name>
<sequence>MSRDRDHASERTIELRHLRCFLAIAEEGGVTRAAARLHLTQPAVSRTLAALEAALGVRLVDRSTHHLALTPEGRAFREKAAVAVTAFEDALAAARTVRRPLRLGHAWSAAGDFTTPLLRRWRQTHPDVPLELLRIDDRTAGLTRGAVDVALLRGPVDAPGLVTELLHRETRVAALPSDSPLARHTALTLADLRDQVIALNTVSGTTSLDLWPTGARPTVTLPVANTDDWLAAIAADQAVGVTSTATVRMHPHPGVAYVPLTDAPPLPVRLARREGPGHPSAPALIALAHEVAGES</sequence>
<evidence type="ECO:0000256" key="4">
    <source>
        <dbReference type="ARBA" id="ARBA00023163"/>
    </source>
</evidence>
<dbReference type="InterPro" id="IPR000847">
    <property type="entry name" value="LysR_HTH_N"/>
</dbReference>
<keyword evidence="2" id="KW-0805">Transcription regulation</keyword>
<dbReference type="SUPFAM" id="SSF53850">
    <property type="entry name" value="Periplasmic binding protein-like II"/>
    <property type="match status" value="1"/>
</dbReference>
<dbReference type="SUPFAM" id="SSF46785">
    <property type="entry name" value="Winged helix' DNA-binding domain"/>
    <property type="match status" value="1"/>
</dbReference>
<dbReference type="InterPro" id="IPR036388">
    <property type="entry name" value="WH-like_DNA-bd_sf"/>
</dbReference>
<keyword evidence="3" id="KW-0238">DNA-binding</keyword>
<accession>A0ABU6C2N0</accession>
<evidence type="ECO:0000256" key="3">
    <source>
        <dbReference type="ARBA" id="ARBA00023125"/>
    </source>
</evidence>
<comment type="similarity">
    <text evidence="1">Belongs to the LysR transcriptional regulatory family.</text>
</comment>
<dbReference type="InterPro" id="IPR005119">
    <property type="entry name" value="LysR_subst-bd"/>
</dbReference>
<evidence type="ECO:0000256" key="2">
    <source>
        <dbReference type="ARBA" id="ARBA00023015"/>
    </source>
</evidence>
<reference evidence="6 7" key="1">
    <citation type="submission" date="2022-10" db="EMBL/GenBank/DDBJ databases">
        <authorList>
            <person name="Xie J."/>
            <person name="Shen N."/>
        </authorList>
    </citation>
    <scope>NUCLEOTIDE SEQUENCE [LARGE SCALE GENOMIC DNA]</scope>
    <source>
        <strain evidence="6 7">DSM 41681</strain>
    </source>
</reference>
<evidence type="ECO:0000256" key="1">
    <source>
        <dbReference type="ARBA" id="ARBA00009437"/>
    </source>
</evidence>
<evidence type="ECO:0000313" key="7">
    <source>
        <dbReference type="Proteomes" id="UP001352223"/>
    </source>
</evidence>
<keyword evidence="4" id="KW-0804">Transcription</keyword>
<dbReference type="PRINTS" id="PR00039">
    <property type="entry name" value="HTHLYSR"/>
</dbReference>
<dbReference type="Gene3D" id="3.40.190.10">
    <property type="entry name" value="Periplasmic binding protein-like II"/>
    <property type="match status" value="2"/>
</dbReference>
<dbReference type="Gene3D" id="1.10.10.10">
    <property type="entry name" value="Winged helix-like DNA-binding domain superfamily/Winged helix DNA-binding domain"/>
    <property type="match status" value="1"/>
</dbReference>
<dbReference type="PANTHER" id="PTHR30346:SF0">
    <property type="entry name" value="HCA OPERON TRANSCRIPTIONAL ACTIVATOR HCAR"/>
    <property type="match status" value="1"/>
</dbReference>
<comment type="caution">
    <text evidence="6">The sequence shown here is derived from an EMBL/GenBank/DDBJ whole genome shotgun (WGS) entry which is preliminary data.</text>
</comment>
<protein>
    <submittedName>
        <fullName evidence="6">LysR family transcriptional regulator</fullName>
    </submittedName>
</protein>
<dbReference type="InterPro" id="IPR036390">
    <property type="entry name" value="WH_DNA-bd_sf"/>
</dbReference>
<dbReference type="PANTHER" id="PTHR30346">
    <property type="entry name" value="TRANSCRIPTIONAL DUAL REGULATOR HCAR-RELATED"/>
    <property type="match status" value="1"/>
</dbReference>
<dbReference type="Pfam" id="PF03466">
    <property type="entry name" value="LysR_substrate"/>
    <property type="match status" value="1"/>
</dbReference>
<dbReference type="EMBL" id="JAOZYB010000002">
    <property type="protein sequence ID" value="MEB3958960.1"/>
    <property type="molecule type" value="Genomic_DNA"/>
</dbReference>
<dbReference type="Pfam" id="PF00126">
    <property type="entry name" value="HTH_1"/>
    <property type="match status" value="1"/>
</dbReference>
<dbReference type="PROSITE" id="PS50931">
    <property type="entry name" value="HTH_LYSR"/>
    <property type="match status" value="1"/>
</dbReference>
<gene>
    <name evidence="6" type="ORF">OKJ48_01615</name>
</gene>
<proteinExistence type="inferred from homology"/>
<keyword evidence="7" id="KW-1185">Reference proteome</keyword>
<evidence type="ECO:0000313" key="6">
    <source>
        <dbReference type="EMBL" id="MEB3958960.1"/>
    </source>
</evidence>
<dbReference type="CDD" id="cd08414">
    <property type="entry name" value="PBP2_LTTR_aromatics_like"/>
    <property type="match status" value="1"/>
</dbReference>
<organism evidence="6 7">
    <name type="scientific">Streptomyces kunmingensis</name>
    <dbReference type="NCBI Taxonomy" id="68225"/>
    <lineage>
        <taxon>Bacteria</taxon>
        <taxon>Bacillati</taxon>
        <taxon>Actinomycetota</taxon>
        <taxon>Actinomycetes</taxon>
        <taxon>Kitasatosporales</taxon>
        <taxon>Streptomycetaceae</taxon>
        <taxon>Streptomyces</taxon>
    </lineage>
</organism>
<dbReference type="RefSeq" id="WP_324765944.1">
    <property type="nucleotide sequence ID" value="NZ_BAAATS010000002.1"/>
</dbReference>